<evidence type="ECO:0000256" key="1">
    <source>
        <dbReference type="SAM" id="MobiDB-lite"/>
    </source>
</evidence>
<dbReference type="EMBL" id="ABDF02000006">
    <property type="protein sequence ID" value="EHK22363.1"/>
    <property type="molecule type" value="Genomic_DNA"/>
</dbReference>
<feature type="compositionally biased region" description="Basic residues" evidence="1">
    <location>
        <begin position="66"/>
        <end position="76"/>
    </location>
</feature>
<organism evidence="2 3">
    <name type="scientific">Hypocrea virens (strain Gv29-8 / FGSC 10586)</name>
    <name type="common">Gliocladium virens</name>
    <name type="synonym">Trichoderma virens</name>
    <dbReference type="NCBI Taxonomy" id="413071"/>
    <lineage>
        <taxon>Eukaryota</taxon>
        <taxon>Fungi</taxon>
        <taxon>Dikarya</taxon>
        <taxon>Ascomycota</taxon>
        <taxon>Pezizomycotina</taxon>
        <taxon>Sordariomycetes</taxon>
        <taxon>Hypocreomycetidae</taxon>
        <taxon>Hypocreales</taxon>
        <taxon>Hypocreaceae</taxon>
        <taxon>Trichoderma</taxon>
    </lineage>
</organism>
<dbReference type="VEuPathDB" id="FungiDB:TRIVIDRAFT_60775"/>
<comment type="caution">
    <text evidence="2">The sequence shown here is derived from an EMBL/GenBank/DDBJ whole genome shotgun (WGS) entry which is preliminary data.</text>
</comment>
<dbReference type="GeneID" id="25796129"/>
<name>G9MTL2_HYPVG</name>
<dbReference type="HOGENOM" id="CLU_1796742_0_0_1"/>
<dbReference type="OrthoDB" id="10627595at2759"/>
<dbReference type="InParanoid" id="G9MTL2"/>
<protein>
    <submittedName>
        <fullName evidence="2">Uncharacterized protein</fullName>
    </submittedName>
</protein>
<dbReference type="Proteomes" id="UP000007115">
    <property type="component" value="Unassembled WGS sequence"/>
</dbReference>
<feature type="region of interest" description="Disordered" evidence="1">
    <location>
        <begin position="44"/>
        <end position="88"/>
    </location>
</feature>
<gene>
    <name evidence="2" type="ORF">TRIVIDRAFT_60775</name>
</gene>
<proteinExistence type="predicted"/>
<keyword evidence="3" id="KW-1185">Reference proteome</keyword>
<dbReference type="AlphaFoldDB" id="G9MTL2"/>
<evidence type="ECO:0000313" key="3">
    <source>
        <dbReference type="Proteomes" id="UP000007115"/>
    </source>
</evidence>
<sequence>MATGTCGFPMLGRELFAAVVAAGLMIHDYTPYAGLFVSCRGSTTRPGRGSQEGLSKLDDPAATSGCKRRLSARKGAKPWDSSKAQRAQDRRMAWGRAFASRISADRLAGQVRAGRVGLVLGLIPWAKRGAELSCWSAMPYHYLI</sequence>
<dbReference type="RefSeq" id="XP_013956585.1">
    <property type="nucleotide sequence ID" value="XM_014101110.1"/>
</dbReference>
<evidence type="ECO:0000313" key="2">
    <source>
        <dbReference type="EMBL" id="EHK22363.1"/>
    </source>
</evidence>
<reference evidence="2 3" key="1">
    <citation type="journal article" date="2011" name="Genome Biol.">
        <title>Comparative genome sequence analysis underscores mycoparasitism as the ancestral life style of Trichoderma.</title>
        <authorList>
            <person name="Kubicek C.P."/>
            <person name="Herrera-Estrella A."/>
            <person name="Seidl-Seiboth V."/>
            <person name="Martinez D.A."/>
            <person name="Druzhinina I.S."/>
            <person name="Thon M."/>
            <person name="Zeilinger S."/>
            <person name="Casas-Flores S."/>
            <person name="Horwitz B.A."/>
            <person name="Mukherjee P.K."/>
            <person name="Mukherjee M."/>
            <person name="Kredics L."/>
            <person name="Alcaraz L.D."/>
            <person name="Aerts A."/>
            <person name="Antal Z."/>
            <person name="Atanasova L."/>
            <person name="Cervantes-Badillo M.G."/>
            <person name="Challacombe J."/>
            <person name="Chertkov O."/>
            <person name="McCluskey K."/>
            <person name="Coulpier F."/>
            <person name="Deshpande N."/>
            <person name="von Doehren H."/>
            <person name="Ebbole D.J."/>
            <person name="Esquivel-Naranjo E.U."/>
            <person name="Fekete E."/>
            <person name="Flipphi M."/>
            <person name="Glaser F."/>
            <person name="Gomez-Rodriguez E.Y."/>
            <person name="Gruber S."/>
            <person name="Han C."/>
            <person name="Henrissat B."/>
            <person name="Hermosa R."/>
            <person name="Hernandez-Onate M."/>
            <person name="Karaffa L."/>
            <person name="Kosti I."/>
            <person name="Le Crom S."/>
            <person name="Lindquist E."/>
            <person name="Lucas S."/>
            <person name="Luebeck M."/>
            <person name="Luebeck P.S."/>
            <person name="Margeot A."/>
            <person name="Metz B."/>
            <person name="Misra M."/>
            <person name="Nevalainen H."/>
            <person name="Omann M."/>
            <person name="Packer N."/>
            <person name="Perrone G."/>
            <person name="Uresti-Rivera E.E."/>
            <person name="Salamov A."/>
            <person name="Schmoll M."/>
            <person name="Seiboth B."/>
            <person name="Shapiro H."/>
            <person name="Sukno S."/>
            <person name="Tamayo-Ramos J.A."/>
            <person name="Tisch D."/>
            <person name="Wiest A."/>
            <person name="Wilkinson H.H."/>
            <person name="Zhang M."/>
            <person name="Coutinho P.M."/>
            <person name="Kenerley C.M."/>
            <person name="Monte E."/>
            <person name="Baker S.E."/>
            <person name="Grigoriev I.V."/>
        </authorList>
    </citation>
    <scope>NUCLEOTIDE SEQUENCE [LARGE SCALE GENOMIC DNA]</scope>
    <source>
        <strain evidence="3">Gv29-8 / FGSC 10586</strain>
    </source>
</reference>
<accession>G9MTL2</accession>